<feature type="compositionally biased region" description="Basic residues" evidence="1">
    <location>
        <begin position="65"/>
        <end position="75"/>
    </location>
</feature>
<dbReference type="AlphaFoldDB" id="A0A8J3QCI0"/>
<evidence type="ECO:0000313" key="2">
    <source>
        <dbReference type="EMBL" id="GIH07130.1"/>
    </source>
</evidence>
<accession>A0A8J3QCI0</accession>
<evidence type="ECO:0000256" key="1">
    <source>
        <dbReference type="SAM" id="MobiDB-lite"/>
    </source>
</evidence>
<dbReference type="EMBL" id="BONY01000033">
    <property type="protein sequence ID" value="GIH07130.1"/>
    <property type="molecule type" value="Genomic_DNA"/>
</dbReference>
<reference evidence="2" key="1">
    <citation type="submission" date="2021-01" db="EMBL/GenBank/DDBJ databases">
        <title>Whole genome shotgun sequence of Rhizocola hellebori NBRC 109834.</title>
        <authorList>
            <person name="Komaki H."/>
            <person name="Tamura T."/>
        </authorList>
    </citation>
    <scope>NUCLEOTIDE SEQUENCE</scope>
    <source>
        <strain evidence="2">NBRC 109834</strain>
    </source>
</reference>
<feature type="region of interest" description="Disordered" evidence="1">
    <location>
        <begin position="91"/>
        <end position="166"/>
    </location>
</feature>
<evidence type="ECO:0000313" key="3">
    <source>
        <dbReference type="Proteomes" id="UP000612899"/>
    </source>
</evidence>
<sequence>MSALLNSLTEAEFLLVNETMPEALGQLDEDGLLELHARVRGARNKYSKLYRREASTRVTEQGARGKAHPKSTRNRQKAEVFEDALARVSRSLAAAARQSATELKTQRLQEARAQRNTAPPKAAGRARPAKKAQRAQPVPASAPAMRKRHASSKAMGTRRQAKRDSR</sequence>
<keyword evidence="3" id="KW-1185">Reference proteome</keyword>
<feature type="region of interest" description="Disordered" evidence="1">
    <location>
        <begin position="53"/>
        <end position="78"/>
    </location>
</feature>
<name>A0A8J3QCI0_9ACTN</name>
<protein>
    <submittedName>
        <fullName evidence="2">Uncharacterized protein</fullName>
    </submittedName>
</protein>
<dbReference type="RefSeq" id="WP_203910931.1">
    <property type="nucleotide sequence ID" value="NZ_BONY01000033.1"/>
</dbReference>
<dbReference type="Proteomes" id="UP000612899">
    <property type="component" value="Unassembled WGS sequence"/>
</dbReference>
<organism evidence="2 3">
    <name type="scientific">Rhizocola hellebori</name>
    <dbReference type="NCBI Taxonomy" id="1392758"/>
    <lineage>
        <taxon>Bacteria</taxon>
        <taxon>Bacillati</taxon>
        <taxon>Actinomycetota</taxon>
        <taxon>Actinomycetes</taxon>
        <taxon>Micromonosporales</taxon>
        <taxon>Micromonosporaceae</taxon>
        <taxon>Rhizocola</taxon>
    </lineage>
</organism>
<proteinExistence type="predicted"/>
<comment type="caution">
    <text evidence="2">The sequence shown here is derived from an EMBL/GenBank/DDBJ whole genome shotgun (WGS) entry which is preliminary data.</text>
</comment>
<feature type="compositionally biased region" description="Basic and acidic residues" evidence="1">
    <location>
        <begin position="104"/>
        <end position="113"/>
    </location>
</feature>
<gene>
    <name evidence="2" type="ORF">Rhe02_51970</name>
</gene>
<feature type="compositionally biased region" description="Low complexity" evidence="1">
    <location>
        <begin position="91"/>
        <end position="100"/>
    </location>
</feature>